<evidence type="ECO:0000256" key="17">
    <source>
        <dbReference type="ARBA" id="ARBA00023180"/>
    </source>
</evidence>
<dbReference type="PANTHER" id="PTHR11530">
    <property type="entry name" value="D-AMINO ACID OXIDASE"/>
    <property type="match status" value="1"/>
</dbReference>
<feature type="transmembrane region" description="Helical" evidence="25">
    <location>
        <begin position="150"/>
        <end position="170"/>
    </location>
</feature>
<evidence type="ECO:0000256" key="24">
    <source>
        <dbReference type="ARBA" id="ARBA00082592"/>
    </source>
</evidence>
<dbReference type="OrthoDB" id="2261376at2759"/>
<evidence type="ECO:0000256" key="12">
    <source>
        <dbReference type="ARBA" id="ARBA00022989"/>
    </source>
</evidence>
<dbReference type="Pfam" id="PF00083">
    <property type="entry name" value="Sugar_tr"/>
    <property type="match status" value="1"/>
</dbReference>
<evidence type="ECO:0000256" key="2">
    <source>
        <dbReference type="ARBA" id="ARBA00004141"/>
    </source>
</evidence>
<feature type="transmembrane region" description="Helical" evidence="25">
    <location>
        <begin position="20"/>
        <end position="39"/>
    </location>
</feature>
<evidence type="ECO:0000256" key="10">
    <source>
        <dbReference type="ARBA" id="ARBA00022692"/>
    </source>
</evidence>
<evidence type="ECO:0000256" key="19">
    <source>
        <dbReference type="ARBA" id="ARBA00044541"/>
    </source>
</evidence>
<dbReference type="InterPro" id="IPR006076">
    <property type="entry name" value="FAD-dep_OxRdtase"/>
</dbReference>
<evidence type="ECO:0000256" key="11">
    <source>
        <dbReference type="ARBA" id="ARBA00022827"/>
    </source>
</evidence>
<feature type="transmembrane region" description="Helical" evidence="25">
    <location>
        <begin position="207"/>
        <end position="228"/>
    </location>
</feature>
<dbReference type="AlphaFoldDB" id="A0A8K1G2W1"/>
<dbReference type="EC" id="1.4.3.1" evidence="18"/>
<dbReference type="InterPro" id="IPR005828">
    <property type="entry name" value="MFS_sugar_transport-like"/>
</dbReference>
<comment type="function">
    <text evidence="20">Selectively catalyzes the oxidative deamination of acidic amino acids. Suppresses the level of D-aspartate in the brain, an amino acid that can act as an agonist for glutamate receptors. Protects the organism from the toxicity of D-amino acids. May also function in the intestine.</text>
</comment>
<dbReference type="Gene3D" id="1.20.1250.20">
    <property type="entry name" value="MFS general substrate transporter like domains"/>
    <property type="match status" value="1"/>
</dbReference>
<keyword evidence="14" id="KW-0406">Ion transport</keyword>
<dbReference type="InterPro" id="IPR036259">
    <property type="entry name" value="MFS_trans_sf"/>
</dbReference>
<dbReference type="Proteomes" id="UP000796761">
    <property type="component" value="Unassembled WGS sequence"/>
</dbReference>
<dbReference type="Gene3D" id="3.40.50.720">
    <property type="entry name" value="NAD(P)-binding Rossmann-like Domain"/>
    <property type="match status" value="1"/>
</dbReference>
<feature type="transmembrane region" description="Helical" evidence="25">
    <location>
        <begin position="364"/>
        <end position="380"/>
    </location>
</feature>
<feature type="transmembrane region" description="Helical" evidence="25">
    <location>
        <begin position="240"/>
        <end position="260"/>
    </location>
</feature>
<keyword evidence="15 25" id="KW-0472">Membrane</keyword>
<keyword evidence="8" id="KW-0963">Cytoplasm</keyword>
<evidence type="ECO:0000256" key="4">
    <source>
        <dbReference type="ARBA" id="ARBA00004514"/>
    </source>
</evidence>
<keyword evidence="16" id="KW-0576">Peroxisome</keyword>
<protein>
    <recommendedName>
        <fullName evidence="19">D-aspartate oxidase</fullName>
        <ecNumber evidence="18">1.4.3.1</ecNumber>
    </recommendedName>
    <alternativeName>
        <fullName evidence="24">Carnitine transporter 2</fullName>
    </alternativeName>
    <alternativeName>
        <fullName evidence="23">Solute carrier family 22 member 16</fullName>
    </alternativeName>
</protein>
<evidence type="ECO:0000256" key="20">
    <source>
        <dbReference type="ARBA" id="ARBA00046214"/>
    </source>
</evidence>
<keyword evidence="13" id="KW-0560">Oxidoreductase</keyword>
<dbReference type="GO" id="GO:0008445">
    <property type="term" value="F:D-aspartate oxidase activity"/>
    <property type="evidence" value="ECO:0007669"/>
    <property type="project" value="UniProtKB-EC"/>
</dbReference>
<evidence type="ECO:0000256" key="21">
    <source>
        <dbReference type="ARBA" id="ARBA00047522"/>
    </source>
</evidence>
<dbReference type="Pfam" id="PF01266">
    <property type="entry name" value="DAO"/>
    <property type="match status" value="1"/>
</dbReference>
<dbReference type="PANTHER" id="PTHR11530:SF11">
    <property type="entry name" value="D-ASPARTATE OXIDASE"/>
    <property type="match status" value="1"/>
</dbReference>
<dbReference type="GO" id="GO:0005829">
    <property type="term" value="C:cytosol"/>
    <property type="evidence" value="ECO:0007669"/>
    <property type="project" value="UniProtKB-SubCell"/>
</dbReference>
<dbReference type="GO" id="GO:0005782">
    <property type="term" value="C:peroxisomal matrix"/>
    <property type="evidence" value="ECO:0007669"/>
    <property type="project" value="UniProtKB-SubCell"/>
</dbReference>
<evidence type="ECO:0000259" key="26">
    <source>
        <dbReference type="PROSITE" id="PS50850"/>
    </source>
</evidence>
<keyword evidence="17" id="KW-0325">Glycoprotein</keyword>
<evidence type="ECO:0000256" key="13">
    <source>
        <dbReference type="ARBA" id="ARBA00023002"/>
    </source>
</evidence>
<dbReference type="GO" id="GO:0016020">
    <property type="term" value="C:membrane"/>
    <property type="evidence" value="ECO:0007669"/>
    <property type="project" value="UniProtKB-SubCell"/>
</dbReference>
<dbReference type="InterPro" id="IPR023209">
    <property type="entry name" value="DAO"/>
</dbReference>
<dbReference type="GO" id="GO:0019478">
    <property type="term" value="P:D-amino acid catabolic process"/>
    <property type="evidence" value="ECO:0007669"/>
    <property type="project" value="TreeGrafter"/>
</dbReference>
<comment type="similarity">
    <text evidence="5">Belongs to the DAMOX/DASOX family.</text>
</comment>
<dbReference type="GO" id="GO:0006533">
    <property type="term" value="P:L-aspartate catabolic process"/>
    <property type="evidence" value="ECO:0007669"/>
    <property type="project" value="TreeGrafter"/>
</dbReference>
<dbReference type="FunFam" id="1.20.1250.20:FF:000154">
    <property type="entry name" value="Solute carrier family 22 member 16"/>
    <property type="match status" value="1"/>
</dbReference>
<organism evidence="27 28">
    <name type="scientific">Zosterops borbonicus</name>
    <dbReference type="NCBI Taxonomy" id="364589"/>
    <lineage>
        <taxon>Eukaryota</taxon>
        <taxon>Metazoa</taxon>
        <taxon>Chordata</taxon>
        <taxon>Craniata</taxon>
        <taxon>Vertebrata</taxon>
        <taxon>Euteleostomi</taxon>
        <taxon>Archelosauria</taxon>
        <taxon>Archosauria</taxon>
        <taxon>Dinosauria</taxon>
        <taxon>Saurischia</taxon>
        <taxon>Theropoda</taxon>
        <taxon>Coelurosauria</taxon>
        <taxon>Aves</taxon>
        <taxon>Neognathae</taxon>
        <taxon>Neoaves</taxon>
        <taxon>Telluraves</taxon>
        <taxon>Australaves</taxon>
        <taxon>Passeriformes</taxon>
        <taxon>Sylvioidea</taxon>
        <taxon>Zosteropidae</taxon>
        <taxon>Zosterops</taxon>
    </lineage>
</organism>
<feature type="transmembrane region" description="Helical" evidence="25">
    <location>
        <begin position="182"/>
        <end position="201"/>
    </location>
</feature>
<evidence type="ECO:0000256" key="25">
    <source>
        <dbReference type="SAM" id="Phobius"/>
    </source>
</evidence>
<keyword evidence="10 25" id="KW-0812">Transmembrane</keyword>
<dbReference type="CDD" id="cd17375">
    <property type="entry name" value="MFS_SLC22A16_CT2"/>
    <property type="match status" value="1"/>
</dbReference>
<feature type="domain" description="Major facilitator superfamily (MFS) profile" evidence="26">
    <location>
        <begin position="75"/>
        <end position="528"/>
    </location>
</feature>
<evidence type="ECO:0000313" key="28">
    <source>
        <dbReference type="Proteomes" id="UP000796761"/>
    </source>
</evidence>
<gene>
    <name evidence="27" type="ORF">HGM15179_016344</name>
</gene>
<evidence type="ECO:0000256" key="6">
    <source>
        <dbReference type="ARBA" id="ARBA00009203"/>
    </source>
</evidence>
<dbReference type="InterPro" id="IPR006181">
    <property type="entry name" value="D-amino_acid_oxidase_CS"/>
</dbReference>
<comment type="caution">
    <text evidence="27">The sequence shown here is derived from an EMBL/GenBank/DDBJ whole genome shotgun (WGS) entry which is preliminary data.</text>
</comment>
<dbReference type="GO" id="GO:0071949">
    <property type="term" value="F:FAD binding"/>
    <property type="evidence" value="ECO:0007669"/>
    <property type="project" value="InterPro"/>
</dbReference>
<evidence type="ECO:0000256" key="22">
    <source>
        <dbReference type="ARBA" id="ARBA00049882"/>
    </source>
</evidence>
<dbReference type="PROSITE" id="PS50850">
    <property type="entry name" value="MFS"/>
    <property type="match status" value="1"/>
</dbReference>
<keyword evidence="12 25" id="KW-1133">Transmembrane helix</keyword>
<comment type="catalytic activity">
    <reaction evidence="21">
        <text>D-aspartate + O2 + H2O = oxaloacetate + H2O2 + NH4(+)</text>
        <dbReference type="Rhea" id="RHEA:12512"/>
        <dbReference type="ChEBI" id="CHEBI:15377"/>
        <dbReference type="ChEBI" id="CHEBI:15379"/>
        <dbReference type="ChEBI" id="CHEBI:16240"/>
        <dbReference type="ChEBI" id="CHEBI:16452"/>
        <dbReference type="ChEBI" id="CHEBI:28938"/>
        <dbReference type="ChEBI" id="CHEBI:29990"/>
        <dbReference type="EC" id="1.4.3.1"/>
    </reaction>
    <physiologicalReaction direction="left-to-right" evidence="21">
        <dbReference type="Rhea" id="RHEA:12513"/>
    </physiologicalReaction>
</comment>
<proteinExistence type="inferred from homology"/>
<evidence type="ECO:0000256" key="7">
    <source>
        <dbReference type="ARBA" id="ARBA00022448"/>
    </source>
</evidence>
<evidence type="ECO:0000256" key="16">
    <source>
        <dbReference type="ARBA" id="ARBA00023140"/>
    </source>
</evidence>
<dbReference type="SUPFAM" id="SSF51971">
    <property type="entry name" value="Nucleotide-binding domain"/>
    <property type="match status" value="1"/>
</dbReference>
<keyword evidence="7" id="KW-0813">Transport</keyword>
<keyword evidence="11" id="KW-0274">FAD</keyword>
<evidence type="ECO:0000313" key="27">
    <source>
        <dbReference type="EMBL" id="TRZ10761.1"/>
    </source>
</evidence>
<feature type="transmembrane region" description="Helical" evidence="25">
    <location>
        <begin position="489"/>
        <end position="509"/>
    </location>
</feature>
<dbReference type="InterPro" id="IPR020846">
    <property type="entry name" value="MFS_dom"/>
</dbReference>
<dbReference type="EMBL" id="SWJQ01000810">
    <property type="protein sequence ID" value="TRZ10761.1"/>
    <property type="molecule type" value="Genomic_DNA"/>
</dbReference>
<dbReference type="GO" id="GO:0022857">
    <property type="term" value="F:transmembrane transporter activity"/>
    <property type="evidence" value="ECO:0007669"/>
    <property type="project" value="InterPro"/>
</dbReference>
<evidence type="ECO:0000256" key="14">
    <source>
        <dbReference type="ARBA" id="ARBA00023065"/>
    </source>
</evidence>
<dbReference type="SUPFAM" id="SSF54373">
    <property type="entry name" value="FAD-linked reductases, C-terminal domain"/>
    <property type="match status" value="1"/>
</dbReference>
<keyword evidence="28" id="KW-1185">Reference proteome</keyword>
<keyword evidence="9" id="KW-0285">Flavoprotein</keyword>
<comment type="cofactor">
    <cofactor evidence="1">
        <name>FAD</name>
        <dbReference type="ChEBI" id="CHEBI:57692"/>
    </cofactor>
</comment>
<evidence type="ECO:0000256" key="15">
    <source>
        <dbReference type="ARBA" id="ARBA00023136"/>
    </source>
</evidence>
<evidence type="ECO:0000256" key="8">
    <source>
        <dbReference type="ARBA" id="ARBA00022490"/>
    </source>
</evidence>
<dbReference type="SUPFAM" id="SSF103473">
    <property type="entry name" value="MFS general substrate transporter"/>
    <property type="match status" value="1"/>
</dbReference>
<comment type="similarity">
    <text evidence="6">Belongs to the major facilitator (TC 2.A.1) superfamily. Organic cation transporter (TC 2.A.1.19) family.</text>
</comment>
<feature type="transmembrane region" description="Helical" evidence="25">
    <location>
        <begin position="420"/>
        <end position="439"/>
    </location>
</feature>
<evidence type="ECO:0000256" key="18">
    <source>
        <dbReference type="ARBA" id="ARBA00044520"/>
    </source>
</evidence>
<evidence type="ECO:0000256" key="9">
    <source>
        <dbReference type="ARBA" id="ARBA00022630"/>
    </source>
</evidence>
<feature type="transmembrane region" description="Helical" evidence="25">
    <location>
        <begin position="445"/>
        <end position="468"/>
    </location>
</feature>
<evidence type="ECO:0000256" key="5">
    <source>
        <dbReference type="ARBA" id="ARBA00006730"/>
    </source>
</evidence>
<dbReference type="FunFam" id="3.40.50.720:FF:000551">
    <property type="entry name" value="D-aspartate oxidase"/>
    <property type="match status" value="1"/>
</dbReference>
<feature type="transmembrane region" description="Helical" evidence="25">
    <location>
        <begin position="392"/>
        <end position="413"/>
    </location>
</feature>
<accession>A0A8K1G2W1</accession>
<dbReference type="PROSITE" id="PS00677">
    <property type="entry name" value="DAO"/>
    <property type="match status" value="1"/>
</dbReference>
<comment type="subcellular location">
    <subcellularLocation>
        <location evidence="4">Cytoplasm</location>
        <location evidence="4">Cytosol</location>
    </subcellularLocation>
    <subcellularLocation>
        <location evidence="2">Membrane</location>
        <topology evidence="2">Multi-pass membrane protein</topology>
    </subcellularLocation>
    <subcellularLocation>
        <location evidence="3">Peroxisome matrix</location>
    </subcellularLocation>
</comment>
<evidence type="ECO:0000256" key="23">
    <source>
        <dbReference type="ARBA" id="ARBA00072104"/>
    </source>
</evidence>
<evidence type="ECO:0000256" key="1">
    <source>
        <dbReference type="ARBA" id="ARBA00001974"/>
    </source>
</evidence>
<evidence type="ECO:0000256" key="3">
    <source>
        <dbReference type="ARBA" id="ARBA00004253"/>
    </source>
</evidence>
<dbReference type="Gene3D" id="3.30.9.10">
    <property type="entry name" value="D-Amino Acid Oxidase, subunit A, domain 2"/>
    <property type="match status" value="1"/>
</dbReference>
<comment type="catalytic activity">
    <reaction evidence="22">
        <text>D-glutamate + O2 + H2O = 2-oxoglutarate + H2O2 + NH4(+)</text>
        <dbReference type="Rhea" id="RHEA:10028"/>
        <dbReference type="ChEBI" id="CHEBI:15377"/>
        <dbReference type="ChEBI" id="CHEBI:15379"/>
        <dbReference type="ChEBI" id="CHEBI:16240"/>
        <dbReference type="ChEBI" id="CHEBI:16810"/>
        <dbReference type="ChEBI" id="CHEBI:28938"/>
        <dbReference type="ChEBI" id="CHEBI:29986"/>
    </reaction>
    <physiologicalReaction direction="left-to-right" evidence="22">
        <dbReference type="Rhea" id="RHEA:10029"/>
    </physiologicalReaction>
</comment>
<dbReference type="GO" id="GO:0006811">
    <property type="term" value="P:monoatomic ion transport"/>
    <property type="evidence" value="ECO:0007669"/>
    <property type="project" value="UniProtKB-KW"/>
</dbReference>
<name>A0A8K1G2W1_9PASS</name>
<sequence>MALSSERLFDSLGHFGRFQACVYFASVFQAMSCGIHYLASVFMAVTPNFVCGFPGNVSSVLFHNSSASSIEDIWTLWTSTENYIVVQLENGEIWELDQCSRSKREVSLDLAYEYKGNKSVFPCSDGFLYDDTKWKSTVVTQWDLVCDREWLAKLIQPTFMLGVLIGAVIFGDIADRLGRQRVIWFTSAGQFVFGIAVAFTFDYYSFVVVRFLLAMVSSGYLVVAFVYVTEFVGIKARTWASMHVHAFFAMGIMVVALVGFLVRTWWVYQIFLSIATLPFVLCCWMLPETPFWLLSEERYEDAQKVIDTMARWNKVSTPCKVSELCSVQQDDLSSGRIGDDDTSSTKKHNILDLFCNWQIARRTITVWLIWFTGSLGYYVFSLSSVSLGGNEYLNLFLIGAVELPCYIIACVAMDKLGRRNTLIPFLILSALICVLIMFIPQDFNILIILANMAGKFSIGVAFGLIYLYTAELYPTIVRSLAVGSGSMMCRVGSVVAPFCVYLRSVWIFMPLVGVNQDLGNVLGGDDDKMCIKNVTCFAFHLQEKIDYFLPLYKLTGAVVPQTHSVVTKIAADTEEWVGTYLFCLCILEMASPKVAVVGAGVIGLSTALCITETCPSCSVAVLSDQFSPNTTSDVAAGMLIPHTYPDTPIHRQKQWFKETFTYLFAISNSAEASEAGIHLVFGWQVFKSTPKEALPFWSDIVLGFRAMSEAELLKFPQHQFGQAFTTLKCDCPPYLLWLEKRLKAAGAQMYTRKVADLWELHSEYDIVVNCAGMGAHQLVGDKQLFPVRGQVLKVHAPWVKQFIRDGDGLTYIYPGIHRVTLGGTREKGSWSLSPDAGTTKDIFDRCCSLEPSLQGAQGMEVKVGLRPSRQCVRVQREVLSQGGVELPVVHNYGHGAGGFSVHRGTAIEAAQLVEECISALQGSSSRAKL</sequence>
<reference evidence="27" key="1">
    <citation type="submission" date="2019-04" db="EMBL/GenBank/DDBJ databases">
        <title>Genome assembly of Zosterops borbonicus 15179.</title>
        <authorList>
            <person name="Leroy T."/>
            <person name="Anselmetti Y."/>
            <person name="Tilak M.-K."/>
            <person name="Nabholz B."/>
        </authorList>
    </citation>
    <scope>NUCLEOTIDE SEQUENCE</scope>
    <source>
        <strain evidence="27">HGM_15179</strain>
        <tissue evidence="27">Muscle</tissue>
    </source>
</reference>
<feature type="transmembrane region" description="Helical" evidence="25">
    <location>
        <begin position="266"/>
        <end position="286"/>
    </location>
</feature>